<keyword evidence="3 9" id="KW-0812">Transmembrane</keyword>
<evidence type="ECO:0000256" key="2">
    <source>
        <dbReference type="ARBA" id="ARBA00022448"/>
    </source>
</evidence>
<keyword evidence="2" id="KW-0813">Transport</keyword>
<feature type="transmembrane region" description="Helical" evidence="9">
    <location>
        <begin position="1001"/>
        <end position="1024"/>
    </location>
</feature>
<dbReference type="Pfam" id="PF00005">
    <property type="entry name" value="ABC_tran"/>
    <property type="match status" value="2"/>
</dbReference>
<dbReference type="PROSITE" id="PS50893">
    <property type="entry name" value="ABC_TRANSPORTER_2"/>
    <property type="match status" value="1"/>
</dbReference>
<dbReference type="InterPro" id="IPR013525">
    <property type="entry name" value="ABC2_TM"/>
</dbReference>
<keyword evidence="5" id="KW-0067">ATP-binding</keyword>
<dbReference type="GO" id="GO:0005524">
    <property type="term" value="F:ATP binding"/>
    <property type="evidence" value="ECO:0007669"/>
    <property type="project" value="UniProtKB-KW"/>
</dbReference>
<evidence type="ECO:0000256" key="9">
    <source>
        <dbReference type="SAM" id="Phobius"/>
    </source>
</evidence>
<keyword evidence="12" id="KW-1185">Reference proteome</keyword>
<evidence type="ECO:0000256" key="1">
    <source>
        <dbReference type="ARBA" id="ARBA00004141"/>
    </source>
</evidence>
<evidence type="ECO:0000256" key="5">
    <source>
        <dbReference type="ARBA" id="ARBA00022840"/>
    </source>
</evidence>
<dbReference type="Pfam" id="PF01061">
    <property type="entry name" value="ABC2_membrane"/>
    <property type="match status" value="2"/>
</dbReference>
<dbReference type="InterPro" id="IPR050352">
    <property type="entry name" value="ABCG_transporters"/>
</dbReference>
<evidence type="ECO:0000256" key="7">
    <source>
        <dbReference type="ARBA" id="ARBA00023136"/>
    </source>
</evidence>
<feature type="transmembrane region" description="Helical" evidence="9">
    <location>
        <begin position="1031"/>
        <end position="1052"/>
    </location>
</feature>
<feature type="region of interest" description="Disordered" evidence="8">
    <location>
        <begin position="551"/>
        <end position="573"/>
    </location>
</feature>
<feature type="transmembrane region" description="Helical" evidence="9">
    <location>
        <begin position="230"/>
        <end position="253"/>
    </location>
</feature>
<evidence type="ECO:0000313" key="12">
    <source>
        <dbReference type="Proteomes" id="UP000001357"/>
    </source>
</evidence>
<dbReference type="InParanoid" id="A9UYA4"/>
<keyword evidence="7 9" id="KW-0472">Membrane</keyword>
<keyword evidence="4" id="KW-0547">Nucleotide-binding</keyword>
<dbReference type="EMBL" id="CH991549">
    <property type="protein sequence ID" value="EDQ89825.1"/>
    <property type="molecule type" value="Genomic_DNA"/>
</dbReference>
<dbReference type="GO" id="GO:0140359">
    <property type="term" value="F:ABC-type transporter activity"/>
    <property type="evidence" value="ECO:0007669"/>
    <property type="project" value="InterPro"/>
</dbReference>
<feature type="domain" description="ABC transporter" evidence="10">
    <location>
        <begin position="580"/>
        <end position="811"/>
    </location>
</feature>
<name>A9UYA4_MONBE</name>
<organism evidence="11 12">
    <name type="scientific">Monosiga brevicollis</name>
    <name type="common">Choanoflagellate</name>
    <dbReference type="NCBI Taxonomy" id="81824"/>
    <lineage>
        <taxon>Eukaryota</taxon>
        <taxon>Choanoflagellata</taxon>
        <taxon>Craspedida</taxon>
        <taxon>Salpingoecidae</taxon>
        <taxon>Monosiga</taxon>
    </lineage>
</organism>
<dbReference type="OMA" id="HRYESPD"/>
<dbReference type="PANTHER" id="PTHR48041:SF139">
    <property type="entry name" value="PROTEIN SCARLET"/>
    <property type="match status" value="1"/>
</dbReference>
<evidence type="ECO:0000256" key="3">
    <source>
        <dbReference type="ARBA" id="ARBA00022692"/>
    </source>
</evidence>
<dbReference type="Gene3D" id="3.40.50.300">
    <property type="entry name" value="P-loop containing nucleotide triphosphate hydrolases"/>
    <property type="match status" value="2"/>
</dbReference>
<dbReference type="GO" id="GO:0016887">
    <property type="term" value="F:ATP hydrolysis activity"/>
    <property type="evidence" value="ECO:0007669"/>
    <property type="project" value="InterPro"/>
</dbReference>
<dbReference type="GO" id="GO:0016020">
    <property type="term" value="C:membrane"/>
    <property type="evidence" value="ECO:0007669"/>
    <property type="project" value="UniProtKB-SubCell"/>
</dbReference>
<feature type="transmembrane region" description="Helical" evidence="9">
    <location>
        <begin position="923"/>
        <end position="944"/>
    </location>
</feature>
<comment type="subcellular location">
    <subcellularLocation>
        <location evidence="1">Membrane</location>
        <topology evidence="1">Multi-pass membrane protein</topology>
    </subcellularLocation>
</comment>
<dbReference type="SMART" id="SM00382">
    <property type="entry name" value="AAA"/>
    <property type="match status" value="1"/>
</dbReference>
<dbReference type="Pfam" id="PF19055">
    <property type="entry name" value="ABC2_membrane_7"/>
    <property type="match status" value="2"/>
</dbReference>
<dbReference type="FunFam" id="3.40.50.300:FF:004191">
    <property type="entry name" value="Predicted protein"/>
    <property type="match status" value="1"/>
</dbReference>
<dbReference type="SUPFAM" id="SSF52540">
    <property type="entry name" value="P-loop containing nucleoside triphosphate hydrolases"/>
    <property type="match status" value="2"/>
</dbReference>
<accession>A9UYA4</accession>
<sequence length="1214" mass="134290">MKNDPAEVNIEQLVDETLERVGLTHVADQQAGTIYRRGLSGGQKRRCSVGIELVSRPKLMCLDEPTSGLDSSSAIELIGTIRQLVDSSKGDMGVILSIHQPSPELLAFFDDVLILADQGCAYFGPVDGAVRYFDDLGYTLPEGITATDFVLQILDKESGAAAANWTEEINFAASYADTKRNKYISKIPDMQMQGAILSTGIIKNTLLEATWIMQYWMLLKRFFLIARRDLSLYYMQIILQAVYGFLTGASFYQLSATIDGRINDVFSGLIWVLGTAGFIHACKVFYWTDMLRVFRHERGNGTYRVLPYFLAELTCTLIMFIPFWIGPIIGFFMVDLPAERFGFFLLLTYFLNFTAEATGHSIVQITGTNATIGTMIYQGFLAIMFPFAAGVFIRDGEVPDWWSWLPPLSLFQHATGAMVTDLWPSITYTCGSTLTPEGSCVYSGVTFPCDRGFNATEGSCFVSGKTTYELYKDIDGKPYEELGYLILIGCVHRLFVLATYYISVPRMAAGVHNFFRSKLRSRVIELSYDNLQLRTIVNALRQRLDLDSVTESPAAEEPIPHNLPLTREDSHSPHDGNSGLIFHDVSVTLPSGKCLLQPMSGFARRGRVTALMGPSGAGKTTLLNALCGRAPYANVDGIVTYEDFLFDKSLLDYVPQFDTIPSVFSPAELLMLTARLKTKEDDANIARHVAELLEIVGLSRYARTHCGKLTGGQLKRVSIALGLISRPRVLFLDEPTTGLDSAAAFSIIHYINRVAKRLNVVVICTIHQPAQPVFELIDDLILLAPGGELAFFGPVSRAKSFFQDLGAPVPESDNPADVYLNLVSQPAAAILPGHSDGVTWSSVFATNKHATAVPALGNASPARKADVPTEMTRFGLLLKHYLTFYWRDRSVYLYRAVAYIVLALFLGTLFLRLDHTTARIPEISGAAFFAIYMIMFVTVSSVATHTSDRFVMAHAYASNQYKLKTWTLAQFLGALPYTVLGAVAFQVVFHWLGGLNDSFDAFIYQVLANVVLQWVMEAIAWSAIETFQNAMMAVTMTLVQVASLFLYSGFFIRPEDMAPGVAWITWLMPTRYMLRGVFVNYFDGQDFYDPPTGMTVSGESILQSVFDIDVDENNRWVMWVITLAWVVLLRLGHYGSMVHHLKHLGAAIGNPTTARTADSKAVSSQRTNDVALESVQSHATVPASSILTTTVPPSQSIAVTPAQHPPVTFSTDMV</sequence>
<feature type="transmembrane region" description="Helical" evidence="9">
    <location>
        <begin position="1116"/>
        <end position="1132"/>
    </location>
</feature>
<feature type="transmembrane region" description="Helical" evidence="9">
    <location>
        <begin position="482"/>
        <end position="502"/>
    </location>
</feature>
<feature type="transmembrane region" description="Helical" evidence="9">
    <location>
        <begin position="892"/>
        <end position="911"/>
    </location>
</feature>
<gene>
    <name evidence="11" type="ORF">MONBRDRAFT_32199</name>
</gene>
<evidence type="ECO:0000256" key="6">
    <source>
        <dbReference type="ARBA" id="ARBA00022989"/>
    </source>
</evidence>
<feature type="transmembrane region" description="Helical" evidence="9">
    <location>
        <begin position="341"/>
        <end position="363"/>
    </location>
</feature>
<dbReference type="AlphaFoldDB" id="A9UYA4"/>
<keyword evidence="6 9" id="KW-1133">Transmembrane helix</keyword>
<evidence type="ECO:0000256" key="8">
    <source>
        <dbReference type="SAM" id="MobiDB-lite"/>
    </source>
</evidence>
<feature type="transmembrane region" description="Helical" evidence="9">
    <location>
        <begin position="308"/>
        <end position="329"/>
    </location>
</feature>
<proteinExistence type="predicted"/>
<dbReference type="Proteomes" id="UP000001357">
    <property type="component" value="Unassembled WGS sequence"/>
</dbReference>
<dbReference type="PANTHER" id="PTHR48041">
    <property type="entry name" value="ABC TRANSPORTER G FAMILY MEMBER 28"/>
    <property type="match status" value="1"/>
</dbReference>
<feature type="transmembrane region" description="Helical" evidence="9">
    <location>
        <begin position="375"/>
        <end position="393"/>
    </location>
</feature>
<reference evidence="11 12" key="1">
    <citation type="journal article" date="2008" name="Nature">
        <title>The genome of the choanoflagellate Monosiga brevicollis and the origin of metazoans.</title>
        <authorList>
            <consortium name="JGI Sequencing"/>
            <person name="King N."/>
            <person name="Westbrook M.J."/>
            <person name="Young S.L."/>
            <person name="Kuo A."/>
            <person name="Abedin M."/>
            <person name="Chapman J."/>
            <person name="Fairclough S."/>
            <person name="Hellsten U."/>
            <person name="Isogai Y."/>
            <person name="Letunic I."/>
            <person name="Marr M."/>
            <person name="Pincus D."/>
            <person name="Putnam N."/>
            <person name="Rokas A."/>
            <person name="Wright K.J."/>
            <person name="Zuzow R."/>
            <person name="Dirks W."/>
            <person name="Good M."/>
            <person name="Goodstein D."/>
            <person name="Lemons D."/>
            <person name="Li W."/>
            <person name="Lyons J.B."/>
            <person name="Morris A."/>
            <person name="Nichols S."/>
            <person name="Richter D.J."/>
            <person name="Salamov A."/>
            <person name="Bork P."/>
            <person name="Lim W.A."/>
            <person name="Manning G."/>
            <person name="Miller W.T."/>
            <person name="McGinnis W."/>
            <person name="Shapiro H."/>
            <person name="Tjian R."/>
            <person name="Grigoriev I.V."/>
            <person name="Rokhsar D."/>
        </authorList>
    </citation>
    <scope>NUCLEOTIDE SEQUENCE [LARGE SCALE GENOMIC DNA]</scope>
    <source>
        <strain evidence="12">MX1 / ATCC 50154</strain>
    </source>
</reference>
<dbReference type="FunFam" id="3.40.50.300:FF:004720">
    <property type="entry name" value="Predicted protein"/>
    <property type="match status" value="1"/>
</dbReference>
<dbReference type="RefSeq" id="XP_001745247.1">
    <property type="nucleotide sequence ID" value="XM_001745195.1"/>
</dbReference>
<evidence type="ECO:0000313" key="11">
    <source>
        <dbReference type="EMBL" id="EDQ89825.1"/>
    </source>
</evidence>
<dbReference type="InterPro" id="IPR003593">
    <property type="entry name" value="AAA+_ATPase"/>
</dbReference>
<feature type="transmembrane region" description="Helical" evidence="9">
    <location>
        <begin position="265"/>
        <end position="287"/>
    </location>
</feature>
<evidence type="ECO:0000256" key="4">
    <source>
        <dbReference type="ARBA" id="ARBA00022741"/>
    </source>
</evidence>
<feature type="transmembrane region" description="Helical" evidence="9">
    <location>
        <begin position="965"/>
        <end position="989"/>
    </location>
</feature>
<dbReference type="eggNOG" id="KOG0065">
    <property type="taxonomic scope" value="Eukaryota"/>
</dbReference>
<dbReference type="InterPro" id="IPR027417">
    <property type="entry name" value="P-loop_NTPase"/>
</dbReference>
<dbReference type="InterPro" id="IPR043926">
    <property type="entry name" value="ABCG_dom"/>
</dbReference>
<dbReference type="KEGG" id="mbr:MONBRDRAFT_32199"/>
<dbReference type="GeneID" id="5890467"/>
<evidence type="ECO:0000259" key="10">
    <source>
        <dbReference type="PROSITE" id="PS50893"/>
    </source>
</evidence>
<dbReference type="STRING" id="81824.A9UYA4"/>
<protein>
    <recommendedName>
        <fullName evidence="10">ABC transporter domain-containing protein</fullName>
    </recommendedName>
</protein>
<dbReference type="InterPro" id="IPR003439">
    <property type="entry name" value="ABC_transporter-like_ATP-bd"/>
</dbReference>